<feature type="transmembrane region" description="Helical" evidence="9">
    <location>
        <begin position="12"/>
        <end position="31"/>
    </location>
</feature>
<evidence type="ECO:0000256" key="2">
    <source>
        <dbReference type="ARBA" id="ARBA00022448"/>
    </source>
</evidence>
<dbReference type="AlphaFoldDB" id="A0A1M7DYV6"/>
<comment type="subunit">
    <text evidence="9">The complex comprises the extracytoplasmic solute receptor protein and the two transmembrane proteins.</text>
</comment>
<comment type="subcellular location">
    <subcellularLocation>
        <location evidence="1 9">Cell inner membrane</location>
        <topology evidence="1 9">Multi-pass membrane protein</topology>
    </subcellularLocation>
</comment>
<proteinExistence type="inferred from homology"/>
<dbReference type="PANTHER" id="PTHR35011:SF2">
    <property type="entry name" value="2,3-DIKETO-L-GULONATE TRAP TRANSPORTER SMALL PERMEASE PROTEIN YIAM"/>
    <property type="match status" value="1"/>
</dbReference>
<evidence type="ECO:0000256" key="8">
    <source>
        <dbReference type="ARBA" id="ARBA00038436"/>
    </source>
</evidence>
<dbReference type="InterPro" id="IPR055348">
    <property type="entry name" value="DctQ"/>
</dbReference>
<dbReference type="Proteomes" id="UP000321726">
    <property type="component" value="Unassembled WGS sequence"/>
</dbReference>
<accession>A0A1M7DYV6</accession>
<dbReference type="OrthoDB" id="9791324at2"/>
<dbReference type="RefSeq" id="WP_073434423.1">
    <property type="nucleotide sequence ID" value="NZ_BJXU01000031.1"/>
</dbReference>
<gene>
    <name evidence="11" type="ORF">HCU01_08780</name>
    <name evidence="12" type="ORF">SAMN05660971_01531</name>
</gene>
<keyword evidence="6 9" id="KW-1133">Transmembrane helix</keyword>
<keyword evidence="3" id="KW-1003">Cell membrane</keyword>
<dbReference type="GO" id="GO:0015740">
    <property type="term" value="P:C4-dicarboxylate transport"/>
    <property type="evidence" value="ECO:0007669"/>
    <property type="project" value="TreeGrafter"/>
</dbReference>
<feature type="transmembrane region" description="Helical" evidence="9">
    <location>
        <begin position="122"/>
        <end position="141"/>
    </location>
</feature>
<reference evidence="11 14" key="2">
    <citation type="submission" date="2019-07" db="EMBL/GenBank/DDBJ databases">
        <title>Whole genome shotgun sequence of Halomonas cupida NBRC 102219.</title>
        <authorList>
            <person name="Hosoyama A."/>
            <person name="Uohara A."/>
            <person name="Ohji S."/>
            <person name="Ichikawa N."/>
        </authorList>
    </citation>
    <scope>NUCLEOTIDE SEQUENCE [LARGE SCALE GENOMIC DNA]</scope>
    <source>
        <strain evidence="11 14">NBRC 102219</strain>
    </source>
</reference>
<sequence>MIRIIRKIQLALCHALLSVMVLALFLQIISRGLNFGVEWTEEISRFTFISFVFISASYATIMKADLRIGVFADWLCNRVGEAPVQLFVTVVLVLFDCLMAIYCFGNVLDGRKYPSVSPVLGFNTNYLFLVLVFAFSLSAVARIPGWKNRTATVEDTA</sequence>
<evidence type="ECO:0000256" key="6">
    <source>
        <dbReference type="ARBA" id="ARBA00022989"/>
    </source>
</evidence>
<protein>
    <recommendedName>
        <fullName evidence="9">TRAP transporter small permease protein</fullName>
    </recommendedName>
</protein>
<feature type="transmembrane region" description="Helical" evidence="9">
    <location>
        <begin position="43"/>
        <end position="61"/>
    </location>
</feature>
<name>A0A1M7DYV6_9GAMM</name>
<evidence type="ECO:0000313" key="13">
    <source>
        <dbReference type="Proteomes" id="UP000184123"/>
    </source>
</evidence>
<keyword evidence="4 9" id="KW-0997">Cell inner membrane</keyword>
<evidence type="ECO:0000256" key="9">
    <source>
        <dbReference type="RuleBase" id="RU369079"/>
    </source>
</evidence>
<comment type="similarity">
    <text evidence="8 9">Belongs to the TRAP transporter small permease family.</text>
</comment>
<dbReference type="GO" id="GO:0005886">
    <property type="term" value="C:plasma membrane"/>
    <property type="evidence" value="ECO:0007669"/>
    <property type="project" value="UniProtKB-SubCell"/>
</dbReference>
<evidence type="ECO:0000259" key="10">
    <source>
        <dbReference type="Pfam" id="PF04290"/>
    </source>
</evidence>
<dbReference type="EMBL" id="BJXU01000031">
    <property type="protein sequence ID" value="GEN22929.1"/>
    <property type="molecule type" value="Genomic_DNA"/>
</dbReference>
<evidence type="ECO:0000256" key="4">
    <source>
        <dbReference type="ARBA" id="ARBA00022519"/>
    </source>
</evidence>
<dbReference type="STRING" id="44933.SAMN05660971_01531"/>
<evidence type="ECO:0000256" key="3">
    <source>
        <dbReference type="ARBA" id="ARBA00022475"/>
    </source>
</evidence>
<dbReference type="PANTHER" id="PTHR35011">
    <property type="entry name" value="2,3-DIKETO-L-GULONATE TRAP TRANSPORTER SMALL PERMEASE PROTEIN YIAM"/>
    <property type="match status" value="1"/>
</dbReference>
<evidence type="ECO:0000313" key="11">
    <source>
        <dbReference type="EMBL" id="GEN22929.1"/>
    </source>
</evidence>
<keyword evidence="2 9" id="KW-0813">Transport</keyword>
<dbReference type="EMBL" id="FRCA01000003">
    <property type="protein sequence ID" value="SHL84359.1"/>
    <property type="molecule type" value="Genomic_DNA"/>
</dbReference>
<evidence type="ECO:0000313" key="12">
    <source>
        <dbReference type="EMBL" id="SHL84359.1"/>
    </source>
</evidence>
<organism evidence="12 13">
    <name type="scientific">Halomonas cupida</name>
    <dbReference type="NCBI Taxonomy" id="44933"/>
    <lineage>
        <taxon>Bacteria</taxon>
        <taxon>Pseudomonadati</taxon>
        <taxon>Pseudomonadota</taxon>
        <taxon>Gammaproteobacteria</taxon>
        <taxon>Oceanospirillales</taxon>
        <taxon>Halomonadaceae</taxon>
        <taxon>Halomonas</taxon>
    </lineage>
</organism>
<evidence type="ECO:0000256" key="1">
    <source>
        <dbReference type="ARBA" id="ARBA00004429"/>
    </source>
</evidence>
<feature type="transmembrane region" description="Helical" evidence="9">
    <location>
        <begin position="82"/>
        <end position="102"/>
    </location>
</feature>
<dbReference type="Proteomes" id="UP000184123">
    <property type="component" value="Unassembled WGS sequence"/>
</dbReference>
<keyword evidence="14" id="KW-1185">Reference proteome</keyword>
<evidence type="ECO:0000313" key="14">
    <source>
        <dbReference type="Proteomes" id="UP000321726"/>
    </source>
</evidence>
<reference evidence="12 13" key="1">
    <citation type="submission" date="2016-11" db="EMBL/GenBank/DDBJ databases">
        <authorList>
            <person name="Jaros S."/>
            <person name="Januszkiewicz K."/>
            <person name="Wedrychowicz H."/>
        </authorList>
    </citation>
    <scope>NUCLEOTIDE SEQUENCE [LARGE SCALE GENOMIC DNA]</scope>
    <source>
        <strain evidence="12 13">DSM 4740</strain>
    </source>
</reference>
<comment type="function">
    <text evidence="9">Part of the tripartite ATP-independent periplasmic (TRAP) transport system.</text>
</comment>
<keyword evidence="7 9" id="KW-0472">Membrane</keyword>
<feature type="domain" description="Tripartite ATP-independent periplasmic transporters DctQ component" evidence="10">
    <location>
        <begin position="20"/>
        <end position="141"/>
    </location>
</feature>
<dbReference type="InterPro" id="IPR007387">
    <property type="entry name" value="TRAP_DctQ"/>
</dbReference>
<evidence type="ECO:0000256" key="7">
    <source>
        <dbReference type="ARBA" id="ARBA00023136"/>
    </source>
</evidence>
<dbReference type="GO" id="GO:0022857">
    <property type="term" value="F:transmembrane transporter activity"/>
    <property type="evidence" value="ECO:0007669"/>
    <property type="project" value="UniProtKB-UniRule"/>
</dbReference>
<keyword evidence="5 9" id="KW-0812">Transmembrane</keyword>
<evidence type="ECO:0000256" key="5">
    <source>
        <dbReference type="ARBA" id="ARBA00022692"/>
    </source>
</evidence>
<dbReference type="Pfam" id="PF04290">
    <property type="entry name" value="DctQ"/>
    <property type="match status" value="1"/>
</dbReference>